<sequence length="592" mass="66093">MEHYKLEERLGKGAQGAVYLVENKLDHKKFVLKKVECNDESEANKAFKEAMALQELKHPNICGYKEFFVTWDKQESAMFVCIVMDYYKFGDLDRCLKQKRKQKEVIEEMVLKKWIGQMVEALIFVHERKVIHRDLKPSNIFLAESGAISIGDFGVAAIMDDVRTRTRTTVGTMNWMAPEVLEKPYDERSDVWSLGCIILEMATCKIMDIYKSGNDLCSVIRTMLRRNFQQRPTAKELLEMPYIKSCVELAKGTNTQSSKSAASKAVFIFAIYCLDHSYSQGDKKKSQIKPVPKDKGIAGVLNVTLNAATKKTIALTMAAGRSNIQIQIKACKIFINLLPTADENDVMYTADIIRPILLAMRSHAGSAELQTAACQLLMAFSADEAAAEVIGKQGGVQDVLAAMRAFPDNSEINANCCGALWSLAVNESNCKIVTEERGLHDVCNAMERHSGIVDLVEAACSALWSLSMEDDNIESMADMETVGLLMTAIQTHKKEHKVIKNACMALASIVEADESCAYQLLSFEDGTGIQLLINAYKNHKQNEEVVENICVLFSELVEYDEIRETMKSLKVASVLAEAKQQFSSNEVGRMID</sequence>
<dbReference type="PROSITE" id="PS50011">
    <property type="entry name" value="PROTEIN_KINASE_DOM"/>
    <property type="match status" value="1"/>
</dbReference>
<evidence type="ECO:0000256" key="3">
    <source>
        <dbReference type="ARBA" id="ARBA00022679"/>
    </source>
</evidence>
<evidence type="ECO:0000256" key="2">
    <source>
        <dbReference type="ARBA" id="ARBA00022527"/>
    </source>
</evidence>
<evidence type="ECO:0000256" key="8">
    <source>
        <dbReference type="ARBA" id="ARBA00048679"/>
    </source>
</evidence>
<evidence type="ECO:0000256" key="4">
    <source>
        <dbReference type="ARBA" id="ARBA00022741"/>
    </source>
</evidence>
<dbReference type="SMART" id="SM00185">
    <property type="entry name" value="ARM"/>
    <property type="match status" value="4"/>
</dbReference>
<dbReference type="InterPro" id="IPR000719">
    <property type="entry name" value="Prot_kinase_dom"/>
</dbReference>
<keyword evidence="4" id="KW-0547">Nucleotide-binding</keyword>
<evidence type="ECO:0000256" key="5">
    <source>
        <dbReference type="ARBA" id="ARBA00022777"/>
    </source>
</evidence>
<dbReference type="SUPFAM" id="SSF56112">
    <property type="entry name" value="Protein kinase-like (PK-like)"/>
    <property type="match status" value="1"/>
</dbReference>
<dbReference type="Gene3D" id="1.25.10.10">
    <property type="entry name" value="Leucine-rich Repeat Variant"/>
    <property type="match status" value="1"/>
</dbReference>
<dbReference type="InterPro" id="IPR000225">
    <property type="entry name" value="Armadillo"/>
</dbReference>
<proteinExistence type="predicted"/>
<keyword evidence="2" id="KW-0723">Serine/threonine-protein kinase</keyword>
<dbReference type="InParanoid" id="A7RZ36"/>
<keyword evidence="5" id="KW-0418">Kinase</keyword>
<dbReference type="EC" id="2.7.11.1" evidence="1"/>
<dbReference type="SMART" id="SM00220">
    <property type="entry name" value="S_TKc"/>
    <property type="match status" value="1"/>
</dbReference>
<name>A7RZ36_NEMVE</name>
<comment type="catalytic activity">
    <reaction evidence="8">
        <text>L-seryl-[protein] + ATP = O-phospho-L-seryl-[protein] + ADP + H(+)</text>
        <dbReference type="Rhea" id="RHEA:17989"/>
        <dbReference type="Rhea" id="RHEA-COMP:9863"/>
        <dbReference type="Rhea" id="RHEA-COMP:11604"/>
        <dbReference type="ChEBI" id="CHEBI:15378"/>
        <dbReference type="ChEBI" id="CHEBI:29999"/>
        <dbReference type="ChEBI" id="CHEBI:30616"/>
        <dbReference type="ChEBI" id="CHEBI:83421"/>
        <dbReference type="ChEBI" id="CHEBI:456216"/>
        <dbReference type="EC" id="2.7.11.1"/>
    </reaction>
</comment>
<dbReference type="InterPro" id="IPR016024">
    <property type="entry name" value="ARM-type_fold"/>
</dbReference>
<dbReference type="InterPro" id="IPR011009">
    <property type="entry name" value="Kinase-like_dom_sf"/>
</dbReference>
<evidence type="ECO:0000256" key="1">
    <source>
        <dbReference type="ARBA" id="ARBA00012513"/>
    </source>
</evidence>
<dbReference type="PANTHER" id="PTHR24363:SF0">
    <property type="entry name" value="SERINE_THREONINE KINASE LIKE DOMAIN CONTAINING 1"/>
    <property type="match status" value="1"/>
</dbReference>
<dbReference type="Pfam" id="PF23744">
    <property type="entry name" value="ARM_LRRK2"/>
    <property type="match status" value="1"/>
</dbReference>
<accession>A7RZ36</accession>
<dbReference type="PANTHER" id="PTHR24363">
    <property type="entry name" value="SERINE/THREONINE PROTEIN KINASE"/>
    <property type="match status" value="1"/>
</dbReference>
<keyword evidence="6" id="KW-0067">ATP-binding</keyword>
<evidence type="ECO:0000256" key="7">
    <source>
        <dbReference type="ARBA" id="ARBA00047899"/>
    </source>
</evidence>
<organism evidence="13 14">
    <name type="scientific">Nematostella vectensis</name>
    <name type="common">Starlet sea anemone</name>
    <dbReference type="NCBI Taxonomy" id="45351"/>
    <lineage>
        <taxon>Eukaryota</taxon>
        <taxon>Metazoa</taxon>
        <taxon>Cnidaria</taxon>
        <taxon>Anthozoa</taxon>
        <taxon>Hexacorallia</taxon>
        <taxon>Actiniaria</taxon>
        <taxon>Edwardsiidae</taxon>
        <taxon>Nematostella</taxon>
    </lineage>
</organism>
<dbReference type="InterPro" id="IPR056597">
    <property type="entry name" value="ARM_LRRK2"/>
</dbReference>
<keyword evidence="14" id="KW-1185">Reference proteome</keyword>
<dbReference type="InterPro" id="IPR011989">
    <property type="entry name" value="ARM-like"/>
</dbReference>
<evidence type="ECO:0000256" key="10">
    <source>
        <dbReference type="ARBA" id="ARBA00079669"/>
    </source>
</evidence>
<dbReference type="HOGENOM" id="CLU_013402_0_0_1"/>
<evidence type="ECO:0000256" key="9">
    <source>
        <dbReference type="ARBA" id="ARBA00072818"/>
    </source>
</evidence>
<dbReference type="InterPro" id="IPR008271">
    <property type="entry name" value="Ser/Thr_kinase_AS"/>
</dbReference>
<dbReference type="AlphaFoldDB" id="A7RZ36"/>
<evidence type="ECO:0000313" key="13">
    <source>
        <dbReference type="EMBL" id="EDO43287.1"/>
    </source>
</evidence>
<evidence type="ECO:0000259" key="12">
    <source>
        <dbReference type="PROSITE" id="PS50011"/>
    </source>
</evidence>
<dbReference type="GO" id="GO:0005524">
    <property type="term" value="F:ATP binding"/>
    <property type="evidence" value="ECO:0007669"/>
    <property type="project" value="UniProtKB-KW"/>
</dbReference>
<dbReference type="FunFam" id="1.25.10.10:FF:000579">
    <property type="entry name" value="Serine/threonine kinase like domain containing 1"/>
    <property type="match status" value="1"/>
</dbReference>
<gene>
    <name evidence="13" type="ORF">NEMVEDRAFT_v1g204287</name>
</gene>
<evidence type="ECO:0000256" key="11">
    <source>
        <dbReference type="ARBA" id="ARBA00081628"/>
    </source>
</evidence>
<evidence type="ECO:0000313" key="14">
    <source>
        <dbReference type="Proteomes" id="UP000001593"/>
    </source>
</evidence>
<evidence type="ECO:0000256" key="6">
    <source>
        <dbReference type="ARBA" id="ARBA00022840"/>
    </source>
</evidence>
<protein>
    <recommendedName>
        <fullName evidence="9">Serine/threonine kinase-like domain-containing protein STKLD1</fullName>
        <ecNumber evidence="1">2.7.11.1</ecNumber>
    </recommendedName>
    <alternativeName>
        <fullName evidence="11">Serine/threonine kinase-like domain-containing protein 1</fullName>
    </alternativeName>
    <alternativeName>
        <fullName evidence="10">Sugen kinase 071</fullName>
    </alternativeName>
</protein>
<dbReference type="PROSITE" id="PS00108">
    <property type="entry name" value="PROTEIN_KINASE_ST"/>
    <property type="match status" value="1"/>
</dbReference>
<feature type="domain" description="Protein kinase" evidence="12">
    <location>
        <begin position="4"/>
        <end position="243"/>
    </location>
</feature>
<dbReference type="EMBL" id="DS469555">
    <property type="protein sequence ID" value="EDO43287.1"/>
    <property type="molecule type" value="Genomic_DNA"/>
</dbReference>
<comment type="catalytic activity">
    <reaction evidence="7">
        <text>L-threonyl-[protein] + ATP = O-phospho-L-threonyl-[protein] + ADP + H(+)</text>
        <dbReference type="Rhea" id="RHEA:46608"/>
        <dbReference type="Rhea" id="RHEA-COMP:11060"/>
        <dbReference type="Rhea" id="RHEA-COMP:11605"/>
        <dbReference type="ChEBI" id="CHEBI:15378"/>
        <dbReference type="ChEBI" id="CHEBI:30013"/>
        <dbReference type="ChEBI" id="CHEBI:30616"/>
        <dbReference type="ChEBI" id="CHEBI:61977"/>
        <dbReference type="ChEBI" id="CHEBI:456216"/>
        <dbReference type="EC" id="2.7.11.1"/>
    </reaction>
</comment>
<dbReference type="SUPFAM" id="SSF48371">
    <property type="entry name" value="ARM repeat"/>
    <property type="match status" value="1"/>
</dbReference>
<dbReference type="eggNOG" id="KOG0589">
    <property type="taxonomic scope" value="Eukaryota"/>
</dbReference>
<dbReference type="Gene3D" id="1.10.510.10">
    <property type="entry name" value="Transferase(Phosphotransferase) domain 1"/>
    <property type="match status" value="1"/>
</dbReference>
<reference evidence="13 14" key="1">
    <citation type="journal article" date="2007" name="Science">
        <title>Sea anemone genome reveals ancestral eumetazoan gene repertoire and genomic organization.</title>
        <authorList>
            <person name="Putnam N.H."/>
            <person name="Srivastava M."/>
            <person name="Hellsten U."/>
            <person name="Dirks B."/>
            <person name="Chapman J."/>
            <person name="Salamov A."/>
            <person name="Terry A."/>
            <person name="Shapiro H."/>
            <person name="Lindquist E."/>
            <person name="Kapitonov V.V."/>
            <person name="Jurka J."/>
            <person name="Genikhovich G."/>
            <person name="Grigoriev I.V."/>
            <person name="Lucas S.M."/>
            <person name="Steele R.E."/>
            <person name="Finnerty J.R."/>
            <person name="Technau U."/>
            <person name="Martindale M.Q."/>
            <person name="Rokhsar D.S."/>
        </authorList>
    </citation>
    <scope>NUCLEOTIDE SEQUENCE [LARGE SCALE GENOMIC DNA]</scope>
    <source>
        <strain evidence="14">CH2 X CH6</strain>
    </source>
</reference>
<dbReference type="OMA" id="MDSTEAM"/>
<dbReference type="PhylomeDB" id="A7RZ36"/>
<dbReference type="Pfam" id="PF00069">
    <property type="entry name" value="Pkinase"/>
    <property type="match status" value="1"/>
</dbReference>
<keyword evidence="3" id="KW-0808">Transferase</keyword>
<dbReference type="GO" id="GO:0004674">
    <property type="term" value="F:protein serine/threonine kinase activity"/>
    <property type="evidence" value="ECO:0000318"/>
    <property type="project" value="GO_Central"/>
</dbReference>
<dbReference type="Proteomes" id="UP000001593">
    <property type="component" value="Unassembled WGS sequence"/>
</dbReference>